<accession>A0ABP9JXD9</accession>
<evidence type="ECO:0000313" key="1">
    <source>
        <dbReference type="EMBL" id="GAA5046887.1"/>
    </source>
</evidence>
<protein>
    <recommendedName>
        <fullName evidence="3">Transposase</fullName>
    </recommendedName>
</protein>
<proteinExistence type="predicted"/>
<evidence type="ECO:0000313" key="2">
    <source>
        <dbReference type="Proteomes" id="UP001500518"/>
    </source>
</evidence>
<sequence>MWNADRGVFKNFGRAITQEKTTVCSRIRRWTCNLSFAGRVRALAIIPETWRELASVGKVPIRLNGS</sequence>
<dbReference type="Proteomes" id="UP001500518">
    <property type="component" value="Unassembled WGS sequence"/>
</dbReference>
<comment type="caution">
    <text evidence="1">The sequence shown here is derived from an EMBL/GenBank/DDBJ whole genome shotgun (WGS) entry which is preliminary data.</text>
</comment>
<gene>
    <name evidence="1" type="ORF">GCM10023208_02720</name>
</gene>
<reference evidence="2" key="1">
    <citation type="journal article" date="2019" name="Int. J. Syst. Evol. Microbiol.">
        <title>The Global Catalogue of Microorganisms (GCM) 10K type strain sequencing project: providing services to taxonomists for standard genome sequencing and annotation.</title>
        <authorList>
            <consortium name="The Broad Institute Genomics Platform"/>
            <consortium name="The Broad Institute Genome Sequencing Center for Infectious Disease"/>
            <person name="Wu L."/>
            <person name="Ma J."/>
        </authorList>
    </citation>
    <scope>NUCLEOTIDE SEQUENCE [LARGE SCALE GENOMIC DNA]</scope>
    <source>
        <strain evidence="2">JCM 18014</strain>
    </source>
</reference>
<organism evidence="1 2">
    <name type="scientific">Erythrobacter westpacificensis</name>
    <dbReference type="NCBI Taxonomy" id="1055231"/>
    <lineage>
        <taxon>Bacteria</taxon>
        <taxon>Pseudomonadati</taxon>
        <taxon>Pseudomonadota</taxon>
        <taxon>Alphaproteobacteria</taxon>
        <taxon>Sphingomonadales</taxon>
        <taxon>Erythrobacteraceae</taxon>
        <taxon>Erythrobacter/Porphyrobacter group</taxon>
        <taxon>Erythrobacter</taxon>
    </lineage>
</organism>
<keyword evidence="2" id="KW-1185">Reference proteome</keyword>
<dbReference type="EMBL" id="BAABHV010000001">
    <property type="protein sequence ID" value="GAA5046887.1"/>
    <property type="molecule type" value="Genomic_DNA"/>
</dbReference>
<evidence type="ECO:0008006" key="3">
    <source>
        <dbReference type="Google" id="ProtNLM"/>
    </source>
</evidence>
<name>A0ABP9JXD9_9SPHN</name>